<evidence type="ECO:0000256" key="3">
    <source>
        <dbReference type="ARBA" id="ARBA00022679"/>
    </source>
</evidence>
<evidence type="ECO:0000256" key="5">
    <source>
        <dbReference type="ARBA" id="ARBA00022737"/>
    </source>
</evidence>
<dbReference type="AlphaFoldDB" id="A0A7J7NYD5"/>
<evidence type="ECO:0000256" key="4">
    <source>
        <dbReference type="ARBA" id="ARBA00022691"/>
    </source>
</evidence>
<dbReference type="GO" id="GO:0032259">
    <property type="term" value="P:methylation"/>
    <property type="evidence" value="ECO:0007669"/>
    <property type="project" value="UniProtKB-KW"/>
</dbReference>
<keyword evidence="6" id="KW-0238">DNA-binding</keyword>
<dbReference type="GO" id="GO:0008168">
    <property type="term" value="F:methyltransferase activity"/>
    <property type="evidence" value="ECO:0007669"/>
    <property type="project" value="UniProtKB-KW"/>
</dbReference>
<evidence type="ECO:0000256" key="7">
    <source>
        <dbReference type="ARBA" id="ARBA00023242"/>
    </source>
</evidence>
<sequence>MSLVSVYLLQDNQSHIEDDWNSLGERSKEQNKRRFSETPVVNTKGSSSNGTPLDEDIDFKNMGKGKMPKLEYPEFEDFKNMGKGKMPKHEYPEFEDYSNSSPLPLKDHNKWGGKSMSRLNLPLAHKSCSSSFFQEVLSKPPYFFYGNVMDVSHDTWDKIIKFLYAVAPETANTEHFSALNRKEGYIHNLPKENRFHILPGPPMSIQDAIPHTKKWWPSWDNRKLLSSICPETRGISQLCERLRKILVDSQGMVSKEQQTDIFHHCKTMNLLWVGLYKLGPIEPEHLEHILGYPLNHTQVGCDLMERLSSLKHCFQTDALGFHLSSLKWKFPEGLTVLSLYSGIGGAEVALHRLGLRLKCVVSVETSETNRRILKRWWGNTQQTGELVQIDDIGKLSGKKLDNLIEEFGGFDFVICQNPSAYNSGTSKVNVPDVNSTGIDFSLFYEFVRVLQHVRSTMALR</sequence>
<name>A0A7J7NYD5_9MAGN</name>
<keyword evidence="2" id="KW-0489">Methyltransferase</keyword>
<dbReference type="PANTHER" id="PTHR23068:SF11">
    <property type="entry name" value="INACTIVE DNA (CYTOSINE-5)-METHYLTRANSFERASE DRM3-RELATED"/>
    <property type="match status" value="1"/>
</dbReference>
<evidence type="ECO:0000256" key="1">
    <source>
        <dbReference type="ARBA" id="ARBA00004123"/>
    </source>
</evidence>
<dbReference type="EMBL" id="JACGCM010000440">
    <property type="protein sequence ID" value="KAF6172177.1"/>
    <property type="molecule type" value="Genomic_DNA"/>
</dbReference>
<dbReference type="OrthoDB" id="641149at2759"/>
<evidence type="ECO:0000256" key="6">
    <source>
        <dbReference type="ARBA" id="ARBA00023125"/>
    </source>
</evidence>
<proteinExistence type="predicted"/>
<accession>A0A7J7NYD5</accession>
<dbReference type="InterPro" id="IPR029063">
    <property type="entry name" value="SAM-dependent_MTases_sf"/>
</dbReference>
<keyword evidence="5" id="KW-0677">Repeat</keyword>
<dbReference type="InterPro" id="IPR050390">
    <property type="entry name" value="C5-Methyltransferase"/>
</dbReference>
<dbReference type="GO" id="GO:0005634">
    <property type="term" value="C:nucleus"/>
    <property type="evidence" value="ECO:0007669"/>
    <property type="project" value="UniProtKB-SubCell"/>
</dbReference>
<feature type="domain" description="SAM-dependent MTase DRM-type" evidence="9">
    <location>
        <begin position="129"/>
        <end position="460"/>
    </location>
</feature>
<dbReference type="GO" id="GO:0003677">
    <property type="term" value="F:DNA binding"/>
    <property type="evidence" value="ECO:0007669"/>
    <property type="project" value="UniProtKB-KW"/>
</dbReference>
<dbReference type="InterPro" id="IPR030380">
    <property type="entry name" value="SAM_MeTfrase_DRM"/>
</dbReference>
<dbReference type="SUPFAM" id="SSF53335">
    <property type="entry name" value="S-adenosyl-L-methionine-dependent methyltransferases"/>
    <property type="match status" value="2"/>
</dbReference>
<evidence type="ECO:0000259" key="9">
    <source>
        <dbReference type="PROSITE" id="PS51680"/>
    </source>
</evidence>
<keyword evidence="7" id="KW-0539">Nucleus</keyword>
<comment type="caution">
    <text evidence="10">The sequence shown here is derived from an EMBL/GenBank/DDBJ whole genome shotgun (WGS) entry which is preliminary data.</text>
</comment>
<organism evidence="10 11">
    <name type="scientific">Kingdonia uniflora</name>
    <dbReference type="NCBI Taxonomy" id="39325"/>
    <lineage>
        <taxon>Eukaryota</taxon>
        <taxon>Viridiplantae</taxon>
        <taxon>Streptophyta</taxon>
        <taxon>Embryophyta</taxon>
        <taxon>Tracheophyta</taxon>
        <taxon>Spermatophyta</taxon>
        <taxon>Magnoliopsida</taxon>
        <taxon>Ranunculales</taxon>
        <taxon>Circaeasteraceae</taxon>
        <taxon>Kingdonia</taxon>
    </lineage>
</organism>
<feature type="compositionally biased region" description="Polar residues" evidence="8">
    <location>
        <begin position="39"/>
        <end position="51"/>
    </location>
</feature>
<dbReference type="PROSITE" id="PS51680">
    <property type="entry name" value="SAM_MT_DRM"/>
    <property type="match status" value="1"/>
</dbReference>
<feature type="compositionally biased region" description="Basic and acidic residues" evidence="8">
    <location>
        <begin position="25"/>
        <end position="36"/>
    </location>
</feature>
<reference evidence="10 11" key="1">
    <citation type="journal article" date="2020" name="IScience">
        <title>Genome Sequencing of the Endangered Kingdonia uniflora (Circaeasteraceae, Ranunculales) Reveals Potential Mechanisms of Evolutionary Specialization.</title>
        <authorList>
            <person name="Sun Y."/>
            <person name="Deng T."/>
            <person name="Zhang A."/>
            <person name="Moore M.J."/>
            <person name="Landis J.B."/>
            <person name="Lin N."/>
            <person name="Zhang H."/>
            <person name="Zhang X."/>
            <person name="Huang J."/>
            <person name="Zhang X."/>
            <person name="Sun H."/>
            <person name="Wang H."/>
        </authorList>
    </citation>
    <scope>NUCLEOTIDE SEQUENCE [LARGE SCALE GENOMIC DNA]</scope>
    <source>
        <strain evidence="10">TB1705</strain>
        <tissue evidence="10">Leaf</tissue>
    </source>
</reference>
<comment type="subcellular location">
    <subcellularLocation>
        <location evidence="1">Nucleus</location>
    </subcellularLocation>
</comment>
<evidence type="ECO:0000256" key="8">
    <source>
        <dbReference type="SAM" id="MobiDB-lite"/>
    </source>
</evidence>
<protein>
    <recommendedName>
        <fullName evidence="9">SAM-dependent MTase DRM-type domain-containing protein</fullName>
    </recommendedName>
</protein>
<dbReference type="PANTHER" id="PTHR23068">
    <property type="entry name" value="DNA CYTOSINE-5- -METHYLTRANSFERASE 3-RELATED"/>
    <property type="match status" value="1"/>
</dbReference>
<gene>
    <name evidence="10" type="ORF">GIB67_024799</name>
</gene>
<keyword evidence="11" id="KW-1185">Reference proteome</keyword>
<dbReference type="Gene3D" id="3.40.50.150">
    <property type="entry name" value="Vaccinia Virus protein VP39"/>
    <property type="match status" value="1"/>
</dbReference>
<keyword evidence="4" id="KW-0949">S-adenosyl-L-methionine</keyword>
<evidence type="ECO:0000256" key="2">
    <source>
        <dbReference type="ARBA" id="ARBA00022603"/>
    </source>
</evidence>
<keyword evidence="3" id="KW-0808">Transferase</keyword>
<evidence type="ECO:0000313" key="10">
    <source>
        <dbReference type="EMBL" id="KAF6172177.1"/>
    </source>
</evidence>
<feature type="region of interest" description="Disordered" evidence="8">
    <location>
        <begin position="20"/>
        <end position="60"/>
    </location>
</feature>
<dbReference type="Proteomes" id="UP000541444">
    <property type="component" value="Unassembled WGS sequence"/>
</dbReference>
<evidence type="ECO:0000313" key="11">
    <source>
        <dbReference type="Proteomes" id="UP000541444"/>
    </source>
</evidence>